<organism evidence="1 2">
    <name type="scientific">Thalassobaculum litoreum DSM 18839</name>
    <dbReference type="NCBI Taxonomy" id="1123362"/>
    <lineage>
        <taxon>Bacteria</taxon>
        <taxon>Pseudomonadati</taxon>
        <taxon>Pseudomonadota</taxon>
        <taxon>Alphaproteobacteria</taxon>
        <taxon>Rhodospirillales</taxon>
        <taxon>Thalassobaculaceae</taxon>
        <taxon>Thalassobaculum</taxon>
    </lineage>
</organism>
<dbReference type="EMBL" id="FNBW01000008">
    <property type="protein sequence ID" value="SDF94807.1"/>
    <property type="molecule type" value="Genomic_DNA"/>
</dbReference>
<dbReference type="AlphaFoldDB" id="A0A8G2F3Q0"/>
<dbReference type="RefSeq" id="WP_028793584.1">
    <property type="nucleotide sequence ID" value="NZ_FNBW01000008.1"/>
</dbReference>
<name>A0A8G2F3Q0_9PROT</name>
<dbReference type="OrthoDB" id="7623655at2"/>
<comment type="caution">
    <text evidence="1">The sequence shown here is derived from an EMBL/GenBank/DDBJ whole genome shotgun (WGS) entry which is preliminary data.</text>
</comment>
<protein>
    <submittedName>
        <fullName evidence="1">Uncharacterized protein</fullName>
    </submittedName>
</protein>
<keyword evidence="2" id="KW-1185">Reference proteome</keyword>
<dbReference type="Proteomes" id="UP000198615">
    <property type="component" value="Unassembled WGS sequence"/>
</dbReference>
<reference evidence="1 2" key="1">
    <citation type="submission" date="2016-10" db="EMBL/GenBank/DDBJ databases">
        <authorList>
            <person name="Varghese N."/>
            <person name="Submissions S."/>
        </authorList>
    </citation>
    <scope>NUCLEOTIDE SEQUENCE [LARGE SCALE GENOMIC DNA]</scope>
    <source>
        <strain evidence="1 2">DSM 18839</strain>
    </source>
</reference>
<evidence type="ECO:0000313" key="2">
    <source>
        <dbReference type="Proteomes" id="UP000198615"/>
    </source>
</evidence>
<proteinExistence type="predicted"/>
<gene>
    <name evidence="1" type="ORF">SAMN05660686_02859</name>
</gene>
<accession>A0A8G2F3Q0</accession>
<evidence type="ECO:0000313" key="1">
    <source>
        <dbReference type="EMBL" id="SDF94807.1"/>
    </source>
</evidence>
<sequence length="378" mass="43927">MLDSSKLVDSDKLAASYLASELNSGSTRVFNVDRLHRAIMAEGAPRDEHLFRHVELHRIIFIKQALIDSDYQKERHNRIGTKLYFAFNEDNAFEGGKSIFAGDPQFDDAMAFQLGFDRSRKMADYIRDRDIIQILDSLPSLDPFLMRDRLEAEGLSPHPGYFEIEEEEWRQIREHVMRRFRPIVEFAFGGADATKTQARLRSLVQKIWEAKDMEGLKPILDAMELSTEEAPKALHAWKGVIYYDYRLSKLEGRVRELATWLTHSATPTDMVPSGNRKILEEIRDGVRHKVRDRWQRARSRLLEYNDAYTALFVEKRSPGPFIAFLGHASDVFNELGDELSRLDHASEVRRFITDRHFGGRLKYDPLHDLLSLIYRILD</sequence>